<dbReference type="EMBL" id="ACEA01000040">
    <property type="protein sequence ID" value="EEG23462.1"/>
    <property type="molecule type" value="Genomic_DNA"/>
</dbReference>
<accession>C0DX09</accession>
<dbReference type="AlphaFoldDB" id="C0DX09"/>
<dbReference type="Proteomes" id="UP000005837">
    <property type="component" value="Unassembled WGS sequence"/>
</dbReference>
<comment type="caution">
    <text evidence="1">The sequence shown here is derived from an EMBL/GenBank/DDBJ whole genome shotgun (WGS) entry which is preliminary data.</text>
</comment>
<protein>
    <submittedName>
        <fullName evidence="1">Uncharacterized protein</fullName>
    </submittedName>
</protein>
<sequence length="49" mass="5833">MVKFCQFAPAAAVNGQELARKHRKRRGTGGNVYILFIDFFQWYKFNFME</sequence>
<gene>
    <name evidence="1" type="ORF">EIKCOROL_01912</name>
</gene>
<name>C0DX09_EIKCO</name>
<evidence type="ECO:0000313" key="1">
    <source>
        <dbReference type="EMBL" id="EEG23462.1"/>
    </source>
</evidence>
<dbReference type="HOGENOM" id="CLU_3135146_0_0_4"/>
<evidence type="ECO:0000313" key="2">
    <source>
        <dbReference type="Proteomes" id="UP000005837"/>
    </source>
</evidence>
<reference evidence="1 2" key="1">
    <citation type="submission" date="2009-01" db="EMBL/GenBank/DDBJ databases">
        <authorList>
            <person name="Fulton L."/>
            <person name="Clifton S."/>
            <person name="Chinwalla A.T."/>
            <person name="Mitreva M."/>
            <person name="Sodergren E."/>
            <person name="Weinstock G."/>
            <person name="Clifton S."/>
            <person name="Dooling D.J."/>
            <person name="Fulton B."/>
            <person name="Minx P."/>
            <person name="Pepin K.H."/>
            <person name="Johnson M."/>
            <person name="Bhonagiri V."/>
            <person name="Nash W.E."/>
            <person name="Mardis E.R."/>
            <person name="Wilson R.K."/>
        </authorList>
    </citation>
    <scope>NUCLEOTIDE SEQUENCE [LARGE SCALE GENOMIC DNA]</scope>
    <source>
        <strain evidence="1 2">ATCC 23834</strain>
    </source>
</reference>
<proteinExistence type="predicted"/>
<organism evidence="1 2">
    <name type="scientific">Eikenella corrodens ATCC 23834</name>
    <dbReference type="NCBI Taxonomy" id="546274"/>
    <lineage>
        <taxon>Bacteria</taxon>
        <taxon>Pseudomonadati</taxon>
        <taxon>Pseudomonadota</taxon>
        <taxon>Betaproteobacteria</taxon>
        <taxon>Neisseriales</taxon>
        <taxon>Neisseriaceae</taxon>
        <taxon>Eikenella</taxon>
    </lineage>
</organism>